<dbReference type="Gene3D" id="1.10.1660.10">
    <property type="match status" value="1"/>
</dbReference>
<dbReference type="GO" id="GO:0003677">
    <property type="term" value="F:DNA binding"/>
    <property type="evidence" value="ECO:0007669"/>
    <property type="project" value="UniProtKB-KW"/>
</dbReference>
<keyword evidence="2" id="KW-0238">DNA-binding</keyword>
<protein>
    <submittedName>
        <fullName evidence="5">HTH-type transcriptional repressor YcgE</fullName>
    </submittedName>
</protein>
<feature type="domain" description="HTH merR-type" evidence="4">
    <location>
        <begin position="3"/>
        <end position="72"/>
    </location>
</feature>
<organism evidence="5 6">
    <name type="scientific">Raoultella terrigena</name>
    <name type="common">Klebsiella terrigena</name>
    <dbReference type="NCBI Taxonomy" id="577"/>
    <lineage>
        <taxon>Bacteria</taxon>
        <taxon>Pseudomonadati</taxon>
        <taxon>Pseudomonadota</taxon>
        <taxon>Gammaproteobacteria</taxon>
        <taxon>Enterobacterales</taxon>
        <taxon>Enterobacteriaceae</taxon>
        <taxon>Klebsiella/Raoultella group</taxon>
        <taxon>Raoultella</taxon>
    </lineage>
</organism>
<dbReference type="SMART" id="SM00422">
    <property type="entry name" value="HTH_MERR"/>
    <property type="match status" value="1"/>
</dbReference>
<dbReference type="AlphaFoldDB" id="A0A3P8JR27"/>
<reference evidence="5 6" key="1">
    <citation type="submission" date="2018-12" db="EMBL/GenBank/DDBJ databases">
        <authorList>
            <consortium name="Pathogen Informatics"/>
        </authorList>
    </citation>
    <scope>NUCLEOTIDE SEQUENCE [LARGE SCALE GENOMIC DNA]</scope>
    <source>
        <strain evidence="5 6">NCTC13098</strain>
    </source>
</reference>
<dbReference type="InterPro" id="IPR009061">
    <property type="entry name" value="DNA-bd_dom_put_sf"/>
</dbReference>
<dbReference type="EMBL" id="LR131271">
    <property type="protein sequence ID" value="VDR25827.1"/>
    <property type="molecule type" value="Genomic_DNA"/>
</dbReference>
<sequence length="243" mass="27904">MTLYTIGEVAQLCDVNPVTLRAWQRRYGLLKPQRTDGGHRLFNEQEIDRIREIKRWIDSGVQVGKVKTLLADSDPQEQGGWREQQEIVLTLLHDGSYHRLRSWIKERSHSYSAHTLVNHLFVPLRHRLLSPQPTLIALRGILDGILINHIAQSLASAWKRPGSHALVVGWNTGDITRLWLEGWVASEQGWRVDVVAHSLTQIRPELFSESTLLVWCGETPAPAEQEQLLEWQQQGRVIWLNSN</sequence>
<dbReference type="PANTHER" id="PTHR30204">
    <property type="entry name" value="REDOX-CYCLING DRUG-SENSING TRANSCRIPTIONAL ACTIVATOR SOXR"/>
    <property type="match status" value="1"/>
</dbReference>
<dbReference type="PROSITE" id="PS00552">
    <property type="entry name" value="HTH_MERR_1"/>
    <property type="match status" value="1"/>
</dbReference>
<accession>A0A3P8JR27</accession>
<dbReference type="GO" id="GO:0003700">
    <property type="term" value="F:DNA-binding transcription factor activity"/>
    <property type="evidence" value="ECO:0007669"/>
    <property type="project" value="InterPro"/>
</dbReference>
<dbReference type="KEGG" id="rtg:NCTC13098_02160"/>
<dbReference type="InterPro" id="IPR053987">
    <property type="entry name" value="MlrA-like_C"/>
</dbReference>
<evidence type="ECO:0000259" key="4">
    <source>
        <dbReference type="PROSITE" id="PS50937"/>
    </source>
</evidence>
<dbReference type="Pfam" id="PF22270">
    <property type="entry name" value="MlrA_helical"/>
    <property type="match status" value="1"/>
</dbReference>
<dbReference type="Pfam" id="PF22267">
    <property type="entry name" value="MlrA_C"/>
    <property type="match status" value="1"/>
</dbReference>
<dbReference type="InterPro" id="IPR000551">
    <property type="entry name" value="MerR-type_HTH_dom"/>
</dbReference>
<dbReference type="PANTHER" id="PTHR30204:SF67">
    <property type="entry name" value="HTH-TYPE TRANSCRIPTIONAL REGULATOR MLRA-RELATED"/>
    <property type="match status" value="1"/>
</dbReference>
<dbReference type="RefSeq" id="WP_128877564.1">
    <property type="nucleotide sequence ID" value="NZ_JADCSX010000035.1"/>
</dbReference>
<evidence type="ECO:0000256" key="2">
    <source>
        <dbReference type="ARBA" id="ARBA00023125"/>
    </source>
</evidence>
<dbReference type="CDD" id="cd04763">
    <property type="entry name" value="HTH_MlrA-like"/>
    <property type="match status" value="1"/>
</dbReference>
<evidence type="ECO:0000313" key="6">
    <source>
        <dbReference type="Proteomes" id="UP000274346"/>
    </source>
</evidence>
<gene>
    <name evidence="5" type="primary">ycgE_1</name>
    <name evidence="5" type="ORF">NCTC13098_02160</name>
</gene>
<proteinExistence type="predicted"/>
<evidence type="ECO:0000256" key="3">
    <source>
        <dbReference type="ARBA" id="ARBA00023163"/>
    </source>
</evidence>
<evidence type="ECO:0000313" key="5">
    <source>
        <dbReference type="EMBL" id="VDR25827.1"/>
    </source>
</evidence>
<dbReference type="Proteomes" id="UP000274346">
    <property type="component" value="Chromosome"/>
</dbReference>
<keyword evidence="1" id="KW-0805">Transcription regulation</keyword>
<evidence type="ECO:0000256" key="1">
    <source>
        <dbReference type="ARBA" id="ARBA00023015"/>
    </source>
</evidence>
<dbReference type="SUPFAM" id="SSF46955">
    <property type="entry name" value="Putative DNA-binding domain"/>
    <property type="match status" value="1"/>
</dbReference>
<dbReference type="Pfam" id="PF13411">
    <property type="entry name" value="MerR_1"/>
    <property type="match status" value="1"/>
</dbReference>
<keyword evidence="3" id="KW-0804">Transcription</keyword>
<dbReference type="InterPro" id="IPR047057">
    <property type="entry name" value="MerR_fam"/>
</dbReference>
<name>A0A3P8JR27_RAOTE</name>
<dbReference type="InterPro" id="IPR053988">
    <property type="entry name" value="MlrA-like_helical"/>
</dbReference>
<dbReference type="InterPro" id="IPR048225">
    <property type="entry name" value="MlrA-like_HTH"/>
</dbReference>
<dbReference type="PROSITE" id="PS50937">
    <property type="entry name" value="HTH_MERR_2"/>
    <property type="match status" value="1"/>
</dbReference>